<dbReference type="PROSITE" id="PS50102">
    <property type="entry name" value="RRM"/>
    <property type="match status" value="1"/>
</dbReference>
<evidence type="ECO:0000256" key="6">
    <source>
        <dbReference type="ARBA" id="ARBA00023242"/>
    </source>
</evidence>
<name>A0A166RNE2_9PEZI</name>
<dbReference type="Gene3D" id="3.30.70.330">
    <property type="match status" value="2"/>
</dbReference>
<evidence type="ECO:0000256" key="5">
    <source>
        <dbReference type="ARBA" id="ARBA00022884"/>
    </source>
</evidence>
<evidence type="ECO:0000256" key="8">
    <source>
        <dbReference type="SAM" id="MobiDB-lite"/>
    </source>
</evidence>
<dbReference type="InterPro" id="IPR000504">
    <property type="entry name" value="RRM_dom"/>
</dbReference>
<evidence type="ECO:0000259" key="9">
    <source>
        <dbReference type="PROSITE" id="PS50102"/>
    </source>
</evidence>
<evidence type="ECO:0000256" key="3">
    <source>
        <dbReference type="ARBA" id="ARBA00007077"/>
    </source>
</evidence>
<feature type="compositionally biased region" description="Acidic residues" evidence="8">
    <location>
        <begin position="86"/>
        <end position="141"/>
    </location>
</feature>
<dbReference type="AlphaFoldDB" id="A0A166RNE2"/>
<comment type="subcellular location">
    <subcellularLocation>
        <location evidence="2">Nucleus</location>
        <location evidence="2">Nucleolus</location>
    </subcellularLocation>
</comment>
<dbReference type="InterPro" id="IPR035979">
    <property type="entry name" value="RBD_domain_sf"/>
</dbReference>
<evidence type="ECO:0000256" key="1">
    <source>
        <dbReference type="ARBA" id="ARBA00002475"/>
    </source>
</evidence>
<keyword evidence="6" id="KW-0539">Nucleus</keyword>
<keyword evidence="5 7" id="KW-0694">RNA-binding</keyword>
<dbReference type="GO" id="GO:0005730">
    <property type="term" value="C:nucleolus"/>
    <property type="evidence" value="ECO:0007669"/>
    <property type="project" value="UniProtKB-SubCell"/>
</dbReference>
<feature type="compositionally biased region" description="Basic and acidic residues" evidence="8">
    <location>
        <begin position="155"/>
        <end position="189"/>
    </location>
</feature>
<dbReference type="InterPro" id="IPR012677">
    <property type="entry name" value="Nucleotide-bd_a/b_plait_sf"/>
</dbReference>
<comment type="caution">
    <text evidence="10">The sequence shown here is derived from an EMBL/GenBank/DDBJ whole genome shotgun (WGS) entry which is preliminary data.</text>
</comment>
<evidence type="ECO:0000256" key="4">
    <source>
        <dbReference type="ARBA" id="ARBA00015520"/>
    </source>
</evidence>
<protein>
    <recommendedName>
        <fullName evidence="4">Nucleolar protein 12</fullName>
    </recommendedName>
</protein>
<feature type="domain" description="RRM" evidence="9">
    <location>
        <begin position="352"/>
        <end position="457"/>
    </location>
</feature>
<feature type="compositionally biased region" description="Basic and acidic residues" evidence="8">
    <location>
        <begin position="536"/>
        <end position="565"/>
    </location>
</feature>
<comment type="function">
    <text evidence="1">Involved in pre-25S rRNA processing.</text>
</comment>
<evidence type="ECO:0000256" key="2">
    <source>
        <dbReference type="ARBA" id="ARBA00004604"/>
    </source>
</evidence>
<feature type="compositionally biased region" description="Acidic residues" evidence="8">
    <location>
        <begin position="190"/>
        <end position="210"/>
    </location>
</feature>
<dbReference type="STRING" id="708197.A0A166RNE2"/>
<feature type="compositionally biased region" description="Basic residues" evidence="8">
    <location>
        <begin position="578"/>
        <end position="588"/>
    </location>
</feature>
<reference evidence="10 11" key="1">
    <citation type="submission" date="2015-06" db="EMBL/GenBank/DDBJ databases">
        <title>Survival trade-offs in plant roots during colonization by closely related pathogenic and mutualistic fungi.</title>
        <authorList>
            <person name="Hacquard S."/>
            <person name="Kracher B."/>
            <person name="Hiruma K."/>
            <person name="Weinman A."/>
            <person name="Muench P."/>
            <person name="Garrido Oter R."/>
            <person name="Ver Loren van Themaat E."/>
            <person name="Dallerey J.-F."/>
            <person name="Damm U."/>
            <person name="Henrissat B."/>
            <person name="Lespinet O."/>
            <person name="Thon M."/>
            <person name="Kemen E."/>
            <person name="McHardy A.C."/>
            <person name="Schulze-Lefert P."/>
            <person name="O'Connell R.J."/>
        </authorList>
    </citation>
    <scope>NUCLEOTIDE SEQUENCE [LARGE SCALE GENOMIC DNA]</scope>
    <source>
        <strain evidence="10 11">0861</strain>
    </source>
</reference>
<sequence length="598" mass="65037">MRERIGESVHLQKAHCNTLGFHKQKGKTVATMAKGSIKLAASGKAIDPTLDALFASSAGPVKAPKKTRYSELPAPKAKTDPKPADSDEELPDADEGDDEELSELGSDDDIDLDDIAEDESSSEADEDAEEESDDEEEEEAPEPAPKAKKERKRKRDEDDIEGKYLSKLAEAEEKEQPAEKRTKKETKDEEAGEEAASETSSEGEDSDEETPLVHESLAADAKTKAKDSEVEKANRTVFLSNVASDAIDNKASKRTLEAHLSSVLDKDATPPQKIESIRFRSIAFSGGALPKRAAYITKSLMKETTKSANAYVVFSTPAAARKVCAELNGTVVLDRHLRVDSVAHPAPTDHRRCVFVGNLGFIDDETILSTNDEGETVQKKRTKVPADVEEGLWRTFGKHAGKVENVRVVRDPKTRVGKGFAYVQFYDGNHVEAALLLDGKKYPPMLPRIMRVTRAKAPHKTALAMERTNKARAAQSGGPGAPGSTKYRAKITPEQQSKAGRAARLLGRSGANRERLGDRGDRGKPRAPGNGSGAVPKDEMKAPEDFIFEGRRASAKDGRPKDLKFNKRNKPKGGGGVKKSKPTGRGAKRAAEWKKKQG</sequence>
<comment type="similarity">
    <text evidence="3">Belongs to the RRM RBM34 family.</text>
</comment>
<feature type="compositionally biased region" description="Basic and acidic residues" evidence="8">
    <location>
        <begin position="589"/>
        <end position="598"/>
    </location>
</feature>
<dbReference type="SMART" id="SM00360">
    <property type="entry name" value="RRM"/>
    <property type="match status" value="2"/>
</dbReference>
<accession>A0A166RNE2</accession>
<organism evidence="10 11">
    <name type="scientific">Colletotrichum tofieldiae</name>
    <dbReference type="NCBI Taxonomy" id="708197"/>
    <lineage>
        <taxon>Eukaryota</taxon>
        <taxon>Fungi</taxon>
        <taxon>Dikarya</taxon>
        <taxon>Ascomycota</taxon>
        <taxon>Pezizomycotina</taxon>
        <taxon>Sordariomycetes</taxon>
        <taxon>Hypocreomycetidae</taxon>
        <taxon>Glomerellales</taxon>
        <taxon>Glomerellaceae</taxon>
        <taxon>Colletotrichum</taxon>
        <taxon>Colletotrichum spaethianum species complex</taxon>
    </lineage>
</organism>
<dbReference type="GO" id="GO:0019843">
    <property type="term" value="F:rRNA binding"/>
    <property type="evidence" value="ECO:0007669"/>
    <property type="project" value="TreeGrafter"/>
</dbReference>
<feature type="compositionally biased region" description="Basic and acidic residues" evidence="8">
    <location>
        <begin position="511"/>
        <end position="524"/>
    </location>
</feature>
<dbReference type="PANTHER" id="PTHR23236">
    <property type="entry name" value="EUKARYOTIC TRANSLATION INITIATION FACTOR 4B/4H"/>
    <property type="match status" value="1"/>
</dbReference>
<dbReference type="GO" id="GO:0000463">
    <property type="term" value="P:maturation of LSU-rRNA from tricistronic rRNA transcript (SSU-rRNA, 5.8S rRNA, LSU-rRNA)"/>
    <property type="evidence" value="ECO:0007669"/>
    <property type="project" value="TreeGrafter"/>
</dbReference>
<feature type="region of interest" description="Disordered" evidence="8">
    <location>
        <begin position="467"/>
        <end position="598"/>
    </location>
</feature>
<evidence type="ECO:0000313" key="10">
    <source>
        <dbReference type="EMBL" id="KZL69490.1"/>
    </source>
</evidence>
<dbReference type="PANTHER" id="PTHR23236:SF25">
    <property type="entry name" value="RNA-BINDING PROTEIN 34"/>
    <property type="match status" value="1"/>
</dbReference>
<evidence type="ECO:0000256" key="7">
    <source>
        <dbReference type="PROSITE-ProRule" id="PRU00176"/>
    </source>
</evidence>
<gene>
    <name evidence="10" type="ORF">CT0861_11632</name>
</gene>
<feature type="region of interest" description="Disordered" evidence="8">
    <location>
        <begin position="55"/>
        <end position="212"/>
    </location>
</feature>
<dbReference type="Proteomes" id="UP000076552">
    <property type="component" value="Unassembled WGS sequence"/>
</dbReference>
<dbReference type="Pfam" id="PF00076">
    <property type="entry name" value="RRM_1"/>
    <property type="match status" value="1"/>
</dbReference>
<dbReference type="SUPFAM" id="SSF54928">
    <property type="entry name" value="RNA-binding domain, RBD"/>
    <property type="match status" value="2"/>
</dbReference>
<keyword evidence="11" id="KW-1185">Reference proteome</keyword>
<proteinExistence type="inferred from homology"/>
<evidence type="ECO:0000313" key="11">
    <source>
        <dbReference type="Proteomes" id="UP000076552"/>
    </source>
</evidence>
<dbReference type="EMBL" id="LFIV01000105">
    <property type="protein sequence ID" value="KZL69490.1"/>
    <property type="molecule type" value="Genomic_DNA"/>
</dbReference>